<sequence>MDLDDSSSLSIYYLERLLQEMVIGILVDHARSRVLPQSPSAFAAAQAVIGSQCSDPSLRPSVVAEQVGLSLRQIQRSFSAHGTTIEREIRRERVEQAIALLRSPDYAALSVTEIARYVGFSNGSGLARAMSALGNPSPRQVRTLSTSNDTKNVTSHPRVVT</sequence>
<keyword evidence="2 6" id="KW-0238">DNA-binding</keyword>
<feature type="domain" description="HTH araC/xylS-type" evidence="5">
    <location>
        <begin position="43"/>
        <end position="144"/>
    </location>
</feature>
<dbReference type="PANTHER" id="PTHR46796">
    <property type="entry name" value="HTH-TYPE TRANSCRIPTIONAL ACTIVATOR RHAS-RELATED"/>
    <property type="match status" value="1"/>
</dbReference>
<keyword evidence="1" id="KW-0805">Transcription regulation</keyword>
<dbReference type="InterPro" id="IPR050204">
    <property type="entry name" value="AraC_XylS_family_regulators"/>
</dbReference>
<keyword evidence="7" id="KW-1185">Reference proteome</keyword>
<evidence type="ECO:0000256" key="4">
    <source>
        <dbReference type="SAM" id="MobiDB-lite"/>
    </source>
</evidence>
<dbReference type="GO" id="GO:0003700">
    <property type="term" value="F:DNA-binding transcription factor activity"/>
    <property type="evidence" value="ECO:0007669"/>
    <property type="project" value="InterPro"/>
</dbReference>
<dbReference type="SMART" id="SM00342">
    <property type="entry name" value="HTH_ARAC"/>
    <property type="match status" value="1"/>
</dbReference>
<dbReference type="EMBL" id="LR134473">
    <property type="protein sequence ID" value="VEI02993.1"/>
    <property type="molecule type" value="Genomic_DNA"/>
</dbReference>
<evidence type="ECO:0000256" key="1">
    <source>
        <dbReference type="ARBA" id="ARBA00023015"/>
    </source>
</evidence>
<dbReference type="STRING" id="1122997.GCA_000425285_02636"/>
<name>A0A448NYH6_9ACTN</name>
<keyword evidence="3" id="KW-0804">Transcription</keyword>
<dbReference type="InterPro" id="IPR009057">
    <property type="entry name" value="Homeodomain-like_sf"/>
</dbReference>
<dbReference type="Gene3D" id="1.10.10.60">
    <property type="entry name" value="Homeodomain-like"/>
    <property type="match status" value="1"/>
</dbReference>
<proteinExistence type="predicted"/>
<dbReference type="SUPFAM" id="SSF46689">
    <property type="entry name" value="Homeodomain-like"/>
    <property type="match status" value="1"/>
</dbReference>
<dbReference type="GO" id="GO:0043565">
    <property type="term" value="F:sequence-specific DNA binding"/>
    <property type="evidence" value="ECO:0007669"/>
    <property type="project" value="InterPro"/>
</dbReference>
<evidence type="ECO:0000313" key="6">
    <source>
        <dbReference type="EMBL" id="VEI02993.1"/>
    </source>
</evidence>
<organism evidence="6 7">
    <name type="scientific">Acidipropionibacterium jensenii</name>
    <dbReference type="NCBI Taxonomy" id="1749"/>
    <lineage>
        <taxon>Bacteria</taxon>
        <taxon>Bacillati</taxon>
        <taxon>Actinomycetota</taxon>
        <taxon>Actinomycetes</taxon>
        <taxon>Propionibacteriales</taxon>
        <taxon>Propionibacteriaceae</taxon>
        <taxon>Acidipropionibacterium</taxon>
    </lineage>
</organism>
<evidence type="ECO:0000256" key="2">
    <source>
        <dbReference type="ARBA" id="ARBA00023125"/>
    </source>
</evidence>
<feature type="region of interest" description="Disordered" evidence="4">
    <location>
        <begin position="133"/>
        <end position="161"/>
    </location>
</feature>
<gene>
    <name evidence="6" type="ORF">NCTC13652_01191</name>
</gene>
<dbReference type="Proteomes" id="UP000277858">
    <property type="component" value="Chromosome"/>
</dbReference>
<evidence type="ECO:0000313" key="7">
    <source>
        <dbReference type="Proteomes" id="UP000277858"/>
    </source>
</evidence>
<dbReference type="AlphaFoldDB" id="A0A448NYH6"/>
<dbReference type="InterPro" id="IPR018060">
    <property type="entry name" value="HTH_AraC"/>
</dbReference>
<feature type="compositionally biased region" description="Polar residues" evidence="4">
    <location>
        <begin position="137"/>
        <end position="155"/>
    </location>
</feature>
<reference evidence="6 7" key="1">
    <citation type="submission" date="2018-12" db="EMBL/GenBank/DDBJ databases">
        <authorList>
            <consortium name="Pathogen Informatics"/>
        </authorList>
    </citation>
    <scope>NUCLEOTIDE SEQUENCE [LARGE SCALE GENOMIC DNA]</scope>
    <source>
        <strain evidence="6 7">NCTC13652</strain>
    </source>
</reference>
<evidence type="ECO:0000259" key="5">
    <source>
        <dbReference type="PROSITE" id="PS01124"/>
    </source>
</evidence>
<evidence type="ECO:0000256" key="3">
    <source>
        <dbReference type="ARBA" id="ARBA00023163"/>
    </source>
</evidence>
<dbReference type="PROSITE" id="PS01124">
    <property type="entry name" value="HTH_ARAC_FAMILY_2"/>
    <property type="match status" value="1"/>
</dbReference>
<accession>A0A448NYH6</accession>
<dbReference type="Pfam" id="PF12833">
    <property type="entry name" value="HTH_18"/>
    <property type="match status" value="1"/>
</dbReference>
<protein>
    <submittedName>
        <fullName evidence="6">DNA-binding transcriptional activator FeaR</fullName>
    </submittedName>
</protein>